<gene>
    <name evidence="2" type="ORF">APY94_01710</name>
</gene>
<keyword evidence="1" id="KW-1133">Transmembrane helix</keyword>
<dbReference type="EMBL" id="LLYW01000004">
    <property type="protein sequence ID" value="KUH34557.1"/>
    <property type="molecule type" value="Genomic_DNA"/>
</dbReference>
<protein>
    <submittedName>
        <fullName evidence="2">Uncharacterized protein</fullName>
    </submittedName>
</protein>
<name>A0A100XZL4_9EURY</name>
<feature type="transmembrane region" description="Helical" evidence="1">
    <location>
        <begin position="6"/>
        <end position="26"/>
    </location>
</feature>
<dbReference type="Proteomes" id="UP000053462">
    <property type="component" value="Unassembled WGS sequence"/>
</dbReference>
<evidence type="ECO:0000313" key="2">
    <source>
        <dbReference type="EMBL" id="KUH34557.1"/>
    </source>
</evidence>
<accession>A0A100XZL4</accession>
<dbReference type="AlphaFoldDB" id="A0A100XZL4"/>
<reference evidence="2 3" key="1">
    <citation type="submission" date="2015-10" db="EMBL/GenBank/DDBJ databases">
        <title>Draft genome sequence of Thermococcus celericrescens strain DSM 17994.</title>
        <authorList>
            <person name="Hong S.-J."/>
            <person name="Park C.-E."/>
            <person name="Shin J.-H."/>
        </authorList>
    </citation>
    <scope>NUCLEOTIDE SEQUENCE [LARGE SCALE GENOMIC DNA]</scope>
    <source>
        <strain evidence="2 3">DSM 17994</strain>
    </source>
</reference>
<comment type="caution">
    <text evidence="2">The sequence shown here is derived from an EMBL/GenBank/DDBJ whole genome shotgun (WGS) entry which is preliminary data.</text>
</comment>
<keyword evidence="1" id="KW-0812">Transmembrane</keyword>
<keyword evidence="3" id="KW-1185">Reference proteome</keyword>
<sequence length="146" mass="16999">MVPLLIVLTPILGTVTFVAIMIKRYLDDYIPLKVIVKHKGDKTELIIQTKRKTTHINIENFRIKEYREVLRWRTNGLEFGRYRLGKYTGKYGEVVSYAISDSGLLIDDVSGERYYLAFDSIHEVMDTILDCSIKEKIIEVRKLCPQ</sequence>
<proteinExistence type="predicted"/>
<keyword evidence="1" id="KW-0472">Membrane</keyword>
<organism evidence="2 3">
    <name type="scientific">Thermococcus celericrescens</name>
    <dbReference type="NCBI Taxonomy" id="227598"/>
    <lineage>
        <taxon>Archaea</taxon>
        <taxon>Methanobacteriati</taxon>
        <taxon>Methanobacteriota</taxon>
        <taxon>Thermococci</taxon>
        <taxon>Thermococcales</taxon>
        <taxon>Thermococcaceae</taxon>
        <taxon>Thermococcus</taxon>
    </lineage>
</organism>
<evidence type="ECO:0000256" key="1">
    <source>
        <dbReference type="SAM" id="Phobius"/>
    </source>
</evidence>
<evidence type="ECO:0000313" key="3">
    <source>
        <dbReference type="Proteomes" id="UP000053462"/>
    </source>
</evidence>